<feature type="region of interest" description="Disordered" evidence="1">
    <location>
        <begin position="214"/>
        <end position="241"/>
    </location>
</feature>
<dbReference type="AlphaFoldDB" id="A0A1L8CWN1"/>
<proteinExistence type="predicted"/>
<dbReference type="STRING" id="870242.cpu_18380"/>
<dbReference type="EMBL" id="BDJK01000042">
    <property type="protein sequence ID" value="GAV23328.1"/>
    <property type="molecule type" value="Genomic_DNA"/>
</dbReference>
<organism evidence="3 4">
    <name type="scientific">Carboxydothermus pertinax</name>
    <dbReference type="NCBI Taxonomy" id="870242"/>
    <lineage>
        <taxon>Bacteria</taxon>
        <taxon>Bacillati</taxon>
        <taxon>Bacillota</taxon>
        <taxon>Clostridia</taxon>
        <taxon>Thermoanaerobacterales</taxon>
        <taxon>Thermoanaerobacteraceae</taxon>
        <taxon>Carboxydothermus</taxon>
    </lineage>
</organism>
<feature type="region of interest" description="Disordered" evidence="1">
    <location>
        <begin position="275"/>
        <end position="300"/>
    </location>
</feature>
<evidence type="ECO:0000313" key="4">
    <source>
        <dbReference type="Proteomes" id="UP000187485"/>
    </source>
</evidence>
<dbReference type="Proteomes" id="UP000187485">
    <property type="component" value="Unassembled WGS sequence"/>
</dbReference>
<keyword evidence="2" id="KW-0812">Transmembrane</keyword>
<protein>
    <submittedName>
        <fullName evidence="3">Uncharacterized protein</fullName>
    </submittedName>
</protein>
<dbReference type="RefSeq" id="WP_075859763.1">
    <property type="nucleotide sequence ID" value="NZ_BDJK01000042.1"/>
</dbReference>
<evidence type="ECO:0000256" key="1">
    <source>
        <dbReference type="SAM" id="MobiDB-lite"/>
    </source>
</evidence>
<reference evidence="4" key="1">
    <citation type="submission" date="2016-12" db="EMBL/GenBank/DDBJ databases">
        <title>Draft Genome Sequences od Carboxydothermus pertinax and islandicus, Hydrogenogenic Carboxydotrophic Bacteria.</title>
        <authorList>
            <person name="Fukuyama Y."/>
            <person name="Ohmae K."/>
            <person name="Yoneda Y."/>
            <person name="Yoshida T."/>
            <person name="Sako Y."/>
        </authorList>
    </citation>
    <scope>NUCLEOTIDE SEQUENCE [LARGE SCALE GENOMIC DNA]</scope>
    <source>
        <strain evidence="4">Ug1</strain>
    </source>
</reference>
<name>A0A1L8CWN1_9THEO</name>
<feature type="compositionally biased region" description="Basic and acidic residues" evidence="1">
    <location>
        <begin position="214"/>
        <end position="223"/>
    </location>
</feature>
<dbReference type="OrthoDB" id="1793330at2"/>
<keyword evidence="4" id="KW-1185">Reference proteome</keyword>
<evidence type="ECO:0000256" key="2">
    <source>
        <dbReference type="SAM" id="Phobius"/>
    </source>
</evidence>
<evidence type="ECO:0000313" key="3">
    <source>
        <dbReference type="EMBL" id="GAV23328.1"/>
    </source>
</evidence>
<gene>
    <name evidence="3" type="ORF">cpu_18380</name>
</gene>
<sequence length="333" mass="37958">MLRWFQPQKNLKVLIILTAFLFLFSVSPVQVYAQSDIQFKDLTVSVLPEYDEPDKILVIYEGTIISSLPYNGEIKFMVPKKDQNINVGMACEINAAGGHECQPYRFTDKGDYQELTWKLSKTVQPGQEYKVYLEFYYDGIKGQANKTIDYKFVPILPIKNLTLFVGKPLKATNFKLDPPYTFTGQGYNLNTFGYTFTNPTNPISIKISYTKDDPNPSFEKPKNDNQAANTQAPPTTSTTPTISTPVSDWIILLLFILFIVFLGLLIFYALKTQSSSHPTRKDKNSRYGKGSSRSGAQAQLAAERKRIRRLLLEGKISEETYRELISDLENEYR</sequence>
<comment type="caution">
    <text evidence="3">The sequence shown here is derived from an EMBL/GenBank/DDBJ whole genome shotgun (WGS) entry which is preliminary data.</text>
</comment>
<feature type="transmembrane region" description="Helical" evidence="2">
    <location>
        <begin position="249"/>
        <end position="270"/>
    </location>
</feature>
<keyword evidence="2" id="KW-0472">Membrane</keyword>
<keyword evidence="2" id="KW-1133">Transmembrane helix</keyword>
<accession>A0A1L8CWN1</accession>